<comment type="caution">
    <text evidence="2">The sequence shown here is derived from an EMBL/GenBank/DDBJ whole genome shotgun (WGS) entry which is preliminary data.</text>
</comment>
<feature type="transmembrane region" description="Helical" evidence="1">
    <location>
        <begin position="41"/>
        <end position="60"/>
    </location>
</feature>
<name>A0ABN1FIY3_9BACI</name>
<keyword evidence="1" id="KW-1133">Transmembrane helix</keyword>
<gene>
    <name evidence="2" type="ORF">GCM10009001_04830</name>
</gene>
<organism evidence="2 3">
    <name type="scientific">Virgibacillus siamensis</name>
    <dbReference type="NCBI Taxonomy" id="480071"/>
    <lineage>
        <taxon>Bacteria</taxon>
        <taxon>Bacillati</taxon>
        <taxon>Bacillota</taxon>
        <taxon>Bacilli</taxon>
        <taxon>Bacillales</taxon>
        <taxon>Bacillaceae</taxon>
        <taxon>Virgibacillus</taxon>
    </lineage>
</organism>
<evidence type="ECO:0000256" key="1">
    <source>
        <dbReference type="SAM" id="Phobius"/>
    </source>
</evidence>
<dbReference type="Proteomes" id="UP001500866">
    <property type="component" value="Unassembled WGS sequence"/>
</dbReference>
<keyword evidence="3" id="KW-1185">Reference proteome</keyword>
<feature type="transmembrane region" description="Helical" evidence="1">
    <location>
        <begin position="12"/>
        <end position="35"/>
    </location>
</feature>
<sequence>MRQNFNVNHTKTGIVFNIIIAVLAIGVIAAAIDGWDEMKRAPFYFVLGIVILATRLWRLYKAKKHTGRNPGH</sequence>
<keyword evidence="1" id="KW-0472">Membrane</keyword>
<dbReference type="EMBL" id="BAAADS010000001">
    <property type="protein sequence ID" value="GAA0591735.1"/>
    <property type="molecule type" value="Genomic_DNA"/>
</dbReference>
<protein>
    <submittedName>
        <fullName evidence="2">Uncharacterized protein</fullName>
    </submittedName>
</protein>
<keyword evidence="1" id="KW-0812">Transmembrane</keyword>
<dbReference type="RefSeq" id="WP_343809948.1">
    <property type="nucleotide sequence ID" value="NZ_BAAADS010000001.1"/>
</dbReference>
<evidence type="ECO:0000313" key="3">
    <source>
        <dbReference type="Proteomes" id="UP001500866"/>
    </source>
</evidence>
<evidence type="ECO:0000313" key="2">
    <source>
        <dbReference type="EMBL" id="GAA0591735.1"/>
    </source>
</evidence>
<reference evidence="2 3" key="1">
    <citation type="journal article" date="2019" name="Int. J. Syst. Evol. Microbiol.">
        <title>The Global Catalogue of Microorganisms (GCM) 10K type strain sequencing project: providing services to taxonomists for standard genome sequencing and annotation.</title>
        <authorList>
            <consortium name="The Broad Institute Genomics Platform"/>
            <consortium name="The Broad Institute Genome Sequencing Center for Infectious Disease"/>
            <person name="Wu L."/>
            <person name="Ma J."/>
        </authorList>
    </citation>
    <scope>NUCLEOTIDE SEQUENCE [LARGE SCALE GENOMIC DNA]</scope>
    <source>
        <strain evidence="2 3">JCM 15395</strain>
    </source>
</reference>
<proteinExistence type="predicted"/>
<accession>A0ABN1FIY3</accession>